<comment type="caution">
    <text evidence="1">The sequence shown here is derived from an EMBL/GenBank/DDBJ whole genome shotgun (WGS) entry which is preliminary data.</text>
</comment>
<evidence type="ECO:0000313" key="2">
    <source>
        <dbReference type="Proteomes" id="UP000029839"/>
    </source>
</evidence>
<sequence length="100" mass="11028">MARRTVRTASVAATGRWTDPDGIRMPAGTVHAWVPGTNQTVCGLALSREPLERFPHVGWADVQPATGRDADRVEVVCRRCAAGTGARRDDRPWRRVDPRP</sequence>
<reference evidence="1 2" key="1">
    <citation type="submission" date="2013-08" db="EMBL/GenBank/DDBJ databases">
        <title>Genome sequencing of Cellulomonas carbonis T26.</title>
        <authorList>
            <person name="Chen F."/>
            <person name="Li Y."/>
            <person name="Wang G."/>
        </authorList>
    </citation>
    <scope>NUCLEOTIDE SEQUENCE [LARGE SCALE GENOMIC DNA]</scope>
    <source>
        <strain evidence="1 2">T26</strain>
    </source>
</reference>
<organism evidence="1 2">
    <name type="scientific">Cellulomonas carbonis T26</name>
    <dbReference type="NCBI Taxonomy" id="947969"/>
    <lineage>
        <taxon>Bacteria</taxon>
        <taxon>Bacillati</taxon>
        <taxon>Actinomycetota</taxon>
        <taxon>Actinomycetes</taxon>
        <taxon>Micrococcales</taxon>
        <taxon>Cellulomonadaceae</taxon>
        <taxon>Cellulomonas</taxon>
    </lineage>
</organism>
<name>A0A0A0BNK5_9CELL</name>
<reference evidence="1 2" key="2">
    <citation type="journal article" date="2015" name="Stand. Genomic Sci.">
        <title>Draft genome sequence of Cellulomonas carbonis T26(T) and comparative analysis of six Cellulomonas genomes.</title>
        <authorList>
            <person name="Zhuang W."/>
            <person name="Zhang S."/>
            <person name="Xia X."/>
            <person name="Wang G."/>
        </authorList>
    </citation>
    <scope>NUCLEOTIDE SEQUENCE [LARGE SCALE GENOMIC DNA]</scope>
    <source>
        <strain evidence="1 2">T26</strain>
    </source>
</reference>
<proteinExistence type="predicted"/>
<accession>A0A0A0BNK5</accession>
<protein>
    <submittedName>
        <fullName evidence="1">Uncharacterized protein</fullName>
    </submittedName>
</protein>
<dbReference type="OrthoDB" id="3384418at2"/>
<keyword evidence="2" id="KW-1185">Reference proteome</keyword>
<evidence type="ECO:0000313" key="1">
    <source>
        <dbReference type="EMBL" id="KGM09525.1"/>
    </source>
</evidence>
<gene>
    <name evidence="1" type="ORF">N868_01550</name>
</gene>
<dbReference type="AlphaFoldDB" id="A0A0A0BNK5"/>
<dbReference type="EMBL" id="AXCY01000091">
    <property type="protein sequence ID" value="KGM09525.1"/>
    <property type="molecule type" value="Genomic_DNA"/>
</dbReference>
<dbReference type="RefSeq" id="WP_043608499.1">
    <property type="nucleotide sequence ID" value="NZ_AXCY01000091.1"/>
</dbReference>
<dbReference type="Proteomes" id="UP000029839">
    <property type="component" value="Unassembled WGS sequence"/>
</dbReference>